<dbReference type="KEGG" id="mico:GDR74_02795"/>
<proteinExistence type="predicted"/>
<accession>A0A5P9JSZ7</accession>
<dbReference type="Pfam" id="PF10115">
    <property type="entry name" value="HlyU"/>
    <property type="match status" value="1"/>
</dbReference>
<reference evidence="1 2" key="1">
    <citation type="submission" date="2019-10" db="EMBL/GenBank/DDBJ databases">
        <title>Isolation, Identification of Microvirga thermotolerans HR1, a novel thermophilic bacterium and Comparative Genomics of the genus Microvirga.</title>
        <authorList>
            <person name="Li J."/>
            <person name="Zhang W."/>
            <person name="Lin M."/>
            <person name="Wang J."/>
        </authorList>
    </citation>
    <scope>NUCLEOTIDE SEQUENCE [LARGE SCALE GENOMIC DNA]</scope>
    <source>
        <strain evidence="1 2">HR1</strain>
    </source>
</reference>
<organism evidence="1 2">
    <name type="scientific">Microvirga thermotolerans</name>
    <dbReference type="NCBI Taxonomy" id="2651334"/>
    <lineage>
        <taxon>Bacteria</taxon>
        <taxon>Pseudomonadati</taxon>
        <taxon>Pseudomonadota</taxon>
        <taxon>Alphaproteobacteria</taxon>
        <taxon>Hyphomicrobiales</taxon>
        <taxon>Methylobacteriaceae</taxon>
        <taxon>Microvirga</taxon>
    </lineage>
</organism>
<keyword evidence="2" id="KW-1185">Reference proteome</keyword>
<sequence length="99" mass="11023">MASFLSDLLSRLAGKGRSESREEPPAEAVAYKGYRIRPAPYPARGQFQTAGIIEKDFPEGVKEHRFVRAETHASREDAAAFAVTKARQIIDEQGDRIFS</sequence>
<evidence type="ECO:0000313" key="1">
    <source>
        <dbReference type="EMBL" id="QFU15231.1"/>
    </source>
</evidence>
<dbReference type="InterPro" id="IPR018772">
    <property type="entry name" value="Transcription_activator_HlyU"/>
</dbReference>
<name>A0A5P9JSZ7_9HYPH</name>
<dbReference type="AlphaFoldDB" id="A0A5P9JSZ7"/>
<dbReference type="RefSeq" id="WP_152584877.1">
    <property type="nucleotide sequence ID" value="NZ_CP045423.1"/>
</dbReference>
<dbReference type="EMBL" id="CP045423">
    <property type="protein sequence ID" value="QFU15231.1"/>
    <property type="molecule type" value="Genomic_DNA"/>
</dbReference>
<protein>
    <submittedName>
        <fullName evidence="1">Uncharacterized protein</fullName>
    </submittedName>
</protein>
<dbReference type="Proteomes" id="UP000325614">
    <property type="component" value="Chromosome"/>
</dbReference>
<evidence type="ECO:0000313" key="2">
    <source>
        <dbReference type="Proteomes" id="UP000325614"/>
    </source>
</evidence>
<gene>
    <name evidence="1" type="ORF">GDR74_02795</name>
</gene>